<keyword evidence="2" id="KW-0238">DNA-binding</keyword>
<dbReference type="InterPro" id="IPR009057">
    <property type="entry name" value="Homeodomain-like_sf"/>
</dbReference>
<comment type="caution">
    <text evidence="5">The sequence shown here is derived from an EMBL/GenBank/DDBJ whole genome shotgun (WGS) entry which is preliminary data.</text>
</comment>
<dbReference type="Gene3D" id="1.10.10.60">
    <property type="entry name" value="Homeodomain-like"/>
    <property type="match status" value="2"/>
</dbReference>
<dbReference type="InterPro" id="IPR018062">
    <property type="entry name" value="HTH_AraC-typ_CS"/>
</dbReference>
<dbReference type="InterPro" id="IPR020449">
    <property type="entry name" value="Tscrpt_reg_AraC-type_HTH"/>
</dbReference>
<dbReference type="Pfam" id="PF12833">
    <property type="entry name" value="HTH_18"/>
    <property type="match status" value="1"/>
</dbReference>
<dbReference type="InterPro" id="IPR018060">
    <property type="entry name" value="HTH_AraC"/>
</dbReference>
<feature type="domain" description="HTH araC/xylS-type" evidence="4">
    <location>
        <begin position="196"/>
        <end position="295"/>
    </location>
</feature>
<dbReference type="GO" id="GO:0003700">
    <property type="term" value="F:DNA-binding transcription factor activity"/>
    <property type="evidence" value="ECO:0007669"/>
    <property type="project" value="InterPro"/>
</dbReference>
<accession>A0A927C5Z0</accession>
<dbReference type="SMART" id="SM00342">
    <property type="entry name" value="HTH_ARAC"/>
    <property type="match status" value="1"/>
</dbReference>
<proteinExistence type="predicted"/>
<dbReference type="PANTHER" id="PTHR43280:SF2">
    <property type="entry name" value="HTH-TYPE TRANSCRIPTIONAL REGULATOR EXSA"/>
    <property type="match status" value="1"/>
</dbReference>
<evidence type="ECO:0000256" key="1">
    <source>
        <dbReference type="ARBA" id="ARBA00023015"/>
    </source>
</evidence>
<keyword evidence="6" id="KW-1185">Reference proteome</keyword>
<dbReference type="PRINTS" id="PR00032">
    <property type="entry name" value="HTHARAC"/>
</dbReference>
<evidence type="ECO:0000256" key="2">
    <source>
        <dbReference type="ARBA" id="ARBA00023125"/>
    </source>
</evidence>
<dbReference type="Proteomes" id="UP000639396">
    <property type="component" value="Unassembled WGS sequence"/>
</dbReference>
<dbReference type="GO" id="GO:0043565">
    <property type="term" value="F:sequence-specific DNA binding"/>
    <property type="evidence" value="ECO:0007669"/>
    <property type="project" value="InterPro"/>
</dbReference>
<protein>
    <submittedName>
        <fullName evidence="5">Helix-turn-helix transcriptional regulator</fullName>
    </submittedName>
</protein>
<dbReference type="SUPFAM" id="SSF46689">
    <property type="entry name" value="Homeodomain-like"/>
    <property type="match status" value="2"/>
</dbReference>
<reference evidence="5" key="1">
    <citation type="submission" date="2020-09" db="EMBL/GenBank/DDBJ databases">
        <title>A novel bacterium of genus Paenibacillus, isolated from South China Sea.</title>
        <authorList>
            <person name="Huang H."/>
            <person name="Mo K."/>
            <person name="Hu Y."/>
        </authorList>
    </citation>
    <scope>NUCLEOTIDE SEQUENCE</scope>
    <source>
        <strain evidence="5">IB182363</strain>
    </source>
</reference>
<dbReference type="InterPro" id="IPR037923">
    <property type="entry name" value="HTH-like"/>
</dbReference>
<keyword evidence="1" id="KW-0805">Transcription regulation</keyword>
<evidence type="ECO:0000313" key="6">
    <source>
        <dbReference type="Proteomes" id="UP000639396"/>
    </source>
</evidence>
<sequence length="301" mass="34638">MALDRSLINQSPSMNDAVCRWFEEFPIYLRHDFLSAHNFSMHTQPGIELNLTLEGQGTFVVDKNILRQSPGQLLVFSGKMPHQVFIDPSDLYTRMVVLIDDRSLSSLMPGRDFDWLSDVSCQQIRLQPDTYMTMKHLLFMMHKEMRERKIGWQQMIVSGLMNLTVLVRRCLEAGQTLQGSPGKRKPGRRAGENPISQLCQYIEQHLDGDLSLKTMADHFQLSPDHLIRTFKKEKGMTYHQYVLLQRVFESKRLLLQQSEMSLTDIAYSVGFASSSQFSKTFKNITGQTPSAFQQQVQTNIP</sequence>
<dbReference type="EMBL" id="JACXJA010000007">
    <property type="protein sequence ID" value="MBD2861870.1"/>
    <property type="molecule type" value="Genomic_DNA"/>
</dbReference>
<dbReference type="PANTHER" id="PTHR43280">
    <property type="entry name" value="ARAC-FAMILY TRANSCRIPTIONAL REGULATOR"/>
    <property type="match status" value="1"/>
</dbReference>
<gene>
    <name evidence="5" type="ORF">IDH45_07730</name>
</gene>
<dbReference type="SUPFAM" id="SSF51215">
    <property type="entry name" value="Regulatory protein AraC"/>
    <property type="match status" value="1"/>
</dbReference>
<evidence type="ECO:0000313" key="5">
    <source>
        <dbReference type="EMBL" id="MBD2861870.1"/>
    </source>
</evidence>
<dbReference type="AlphaFoldDB" id="A0A927C5Z0"/>
<dbReference type="PROSITE" id="PS00041">
    <property type="entry name" value="HTH_ARAC_FAMILY_1"/>
    <property type="match status" value="1"/>
</dbReference>
<dbReference type="InterPro" id="IPR003313">
    <property type="entry name" value="AraC-bd"/>
</dbReference>
<keyword evidence="3" id="KW-0804">Transcription</keyword>
<organism evidence="5 6">
    <name type="scientific">Paenibacillus oceani</name>
    <dbReference type="NCBI Taxonomy" id="2772510"/>
    <lineage>
        <taxon>Bacteria</taxon>
        <taxon>Bacillati</taxon>
        <taxon>Bacillota</taxon>
        <taxon>Bacilli</taxon>
        <taxon>Bacillales</taxon>
        <taxon>Paenibacillaceae</taxon>
        <taxon>Paenibacillus</taxon>
    </lineage>
</organism>
<evidence type="ECO:0000259" key="4">
    <source>
        <dbReference type="PROSITE" id="PS01124"/>
    </source>
</evidence>
<evidence type="ECO:0000256" key="3">
    <source>
        <dbReference type="ARBA" id="ARBA00023163"/>
    </source>
</evidence>
<dbReference type="Pfam" id="PF02311">
    <property type="entry name" value="AraC_binding"/>
    <property type="match status" value="1"/>
</dbReference>
<dbReference type="RefSeq" id="WP_190926250.1">
    <property type="nucleotide sequence ID" value="NZ_JACXJA010000007.1"/>
</dbReference>
<name>A0A927C5Z0_9BACL</name>
<dbReference type="PROSITE" id="PS01124">
    <property type="entry name" value="HTH_ARAC_FAMILY_2"/>
    <property type="match status" value="1"/>
</dbReference>